<keyword evidence="5 12" id="KW-0812">Transmembrane</keyword>
<dbReference type="Proteomes" id="UP000548476">
    <property type="component" value="Unassembled WGS sequence"/>
</dbReference>
<organism evidence="13 14">
    <name type="scientific">Phytomonospora endophytica</name>
    <dbReference type="NCBI Taxonomy" id="714109"/>
    <lineage>
        <taxon>Bacteria</taxon>
        <taxon>Bacillati</taxon>
        <taxon>Actinomycetota</taxon>
        <taxon>Actinomycetes</taxon>
        <taxon>Micromonosporales</taxon>
        <taxon>Micromonosporaceae</taxon>
        <taxon>Phytomonospora</taxon>
    </lineage>
</organism>
<feature type="transmembrane region" description="Helical" evidence="12">
    <location>
        <begin position="271"/>
        <end position="290"/>
    </location>
</feature>
<protein>
    <submittedName>
        <fullName evidence="13">Magnesium transporter</fullName>
    </submittedName>
</protein>
<keyword evidence="3" id="KW-0813">Transport</keyword>
<dbReference type="SUPFAM" id="SSF143865">
    <property type="entry name" value="CorA soluble domain-like"/>
    <property type="match status" value="1"/>
</dbReference>
<dbReference type="GO" id="GO:0050897">
    <property type="term" value="F:cobalt ion binding"/>
    <property type="evidence" value="ECO:0007669"/>
    <property type="project" value="TreeGrafter"/>
</dbReference>
<keyword evidence="8" id="KW-0406">Ion transport</keyword>
<dbReference type="InterPro" id="IPR002523">
    <property type="entry name" value="MgTranspt_CorA/ZnTranspt_ZntB"/>
</dbReference>
<evidence type="ECO:0000256" key="7">
    <source>
        <dbReference type="ARBA" id="ARBA00022989"/>
    </source>
</evidence>
<keyword evidence="7 12" id="KW-1133">Transmembrane helix</keyword>
<keyword evidence="4" id="KW-1003">Cell membrane</keyword>
<evidence type="ECO:0000256" key="3">
    <source>
        <dbReference type="ARBA" id="ARBA00022448"/>
    </source>
</evidence>
<comment type="caution">
    <text evidence="13">The sequence shown here is derived from an EMBL/GenBank/DDBJ whole genome shotgun (WGS) entry which is preliminary data.</text>
</comment>
<dbReference type="PANTHER" id="PTHR46494:SF1">
    <property type="entry name" value="CORA FAMILY METAL ION TRANSPORTER (EUROFUNG)"/>
    <property type="match status" value="1"/>
</dbReference>
<accession>A0A841FNZ9</accession>
<dbReference type="SUPFAM" id="SSF144083">
    <property type="entry name" value="Magnesium transport protein CorA, transmembrane region"/>
    <property type="match status" value="1"/>
</dbReference>
<dbReference type="AlphaFoldDB" id="A0A841FNZ9"/>
<gene>
    <name evidence="13" type="ORF">HNR73_003375</name>
</gene>
<dbReference type="Gene3D" id="3.30.460.20">
    <property type="entry name" value="CorA soluble domain-like"/>
    <property type="match status" value="1"/>
</dbReference>
<evidence type="ECO:0000256" key="10">
    <source>
        <dbReference type="ARBA" id="ARBA00034269"/>
    </source>
</evidence>
<dbReference type="Gene3D" id="1.20.58.340">
    <property type="entry name" value="Magnesium transport protein CorA, transmembrane region"/>
    <property type="match status" value="2"/>
</dbReference>
<comment type="catalytic activity">
    <reaction evidence="10">
        <text>Mg(2+)(in) = Mg(2+)(out)</text>
        <dbReference type="Rhea" id="RHEA:29827"/>
        <dbReference type="ChEBI" id="CHEBI:18420"/>
    </reaction>
</comment>
<evidence type="ECO:0000256" key="4">
    <source>
        <dbReference type="ARBA" id="ARBA00022475"/>
    </source>
</evidence>
<dbReference type="InterPro" id="IPR045861">
    <property type="entry name" value="CorA_cytoplasmic_dom"/>
</dbReference>
<dbReference type="GO" id="GO:0015095">
    <property type="term" value="F:magnesium ion transmembrane transporter activity"/>
    <property type="evidence" value="ECO:0007669"/>
    <property type="project" value="TreeGrafter"/>
</dbReference>
<comment type="subcellular location">
    <subcellularLocation>
        <location evidence="1">Cell membrane</location>
        <topology evidence="1">Multi-pass membrane protein</topology>
    </subcellularLocation>
</comment>
<dbReference type="GO" id="GO:0015087">
    <property type="term" value="F:cobalt ion transmembrane transporter activity"/>
    <property type="evidence" value="ECO:0007669"/>
    <property type="project" value="TreeGrafter"/>
</dbReference>
<evidence type="ECO:0000256" key="6">
    <source>
        <dbReference type="ARBA" id="ARBA00022842"/>
    </source>
</evidence>
<proteinExistence type="inferred from homology"/>
<dbReference type="GO" id="GO:0000287">
    <property type="term" value="F:magnesium ion binding"/>
    <property type="evidence" value="ECO:0007669"/>
    <property type="project" value="TreeGrafter"/>
</dbReference>
<evidence type="ECO:0000256" key="1">
    <source>
        <dbReference type="ARBA" id="ARBA00004651"/>
    </source>
</evidence>
<evidence type="ECO:0000256" key="12">
    <source>
        <dbReference type="SAM" id="Phobius"/>
    </source>
</evidence>
<evidence type="ECO:0000313" key="13">
    <source>
        <dbReference type="EMBL" id="MBB6035518.1"/>
    </source>
</evidence>
<dbReference type="EMBL" id="JACHGT010000006">
    <property type="protein sequence ID" value="MBB6035518.1"/>
    <property type="molecule type" value="Genomic_DNA"/>
</dbReference>
<evidence type="ECO:0000313" key="14">
    <source>
        <dbReference type="Proteomes" id="UP000548476"/>
    </source>
</evidence>
<evidence type="ECO:0000256" key="9">
    <source>
        <dbReference type="ARBA" id="ARBA00023136"/>
    </source>
</evidence>
<comment type="function">
    <text evidence="11">Mediates influx of magnesium ions. Alternates between open and closed states. Activated by low cytoplasmic Mg(2+) levels. Inactive when cytoplasmic Mg(2+) levels are high.</text>
</comment>
<dbReference type="FunFam" id="1.20.58.340:FF:000004">
    <property type="entry name" value="Magnesium transport protein CorA"/>
    <property type="match status" value="1"/>
</dbReference>
<dbReference type="PANTHER" id="PTHR46494">
    <property type="entry name" value="CORA FAMILY METAL ION TRANSPORTER (EUROFUNG)"/>
    <property type="match status" value="1"/>
</dbReference>
<keyword evidence="14" id="KW-1185">Reference proteome</keyword>
<name>A0A841FNZ9_9ACTN</name>
<evidence type="ECO:0000256" key="8">
    <source>
        <dbReference type="ARBA" id="ARBA00023065"/>
    </source>
</evidence>
<dbReference type="Pfam" id="PF01544">
    <property type="entry name" value="CorA"/>
    <property type="match status" value="1"/>
</dbReference>
<feature type="transmembrane region" description="Helical" evidence="12">
    <location>
        <begin position="302"/>
        <end position="322"/>
    </location>
</feature>
<keyword evidence="6" id="KW-0460">Magnesium</keyword>
<dbReference type="InterPro" id="IPR045863">
    <property type="entry name" value="CorA_TM1_TM2"/>
</dbReference>
<dbReference type="RefSeq" id="WP_184788358.1">
    <property type="nucleotide sequence ID" value="NZ_BONT01000002.1"/>
</dbReference>
<comment type="similarity">
    <text evidence="2">Belongs to the CorA metal ion transporter (MIT) (TC 1.A.35) family.</text>
</comment>
<sequence length="328" mass="36094">MADEPIARCAVIHADTVEDLGEDLEGAIARTRELGPPAYLWVDAHEPPEKLLREGSAALGLHPLAVEDAIGAHQRAKVDDYGEQVLLVVKTVEYFASTAQIELGEIDLFVGPDFVLSVRHGATGVFETAYRRAMAAPKLRSHGPGGIAYVIVDAVVDEYEVIAGRVGQDISGLERRVFSPGRDDVSDAIYFLKREVIEFRDAVEPVPGVLGSLISEREQLPDSVRPWLRDVEDHAMRANTRVASFNDLLTSVLTAHQAKVGTQQNDDMRKISAWAAVIAVPTAVAGIYGMNFHDMPELGWRWGYPAVLLLMAGLCGLIWWRFHHNGWL</sequence>
<evidence type="ECO:0000256" key="2">
    <source>
        <dbReference type="ARBA" id="ARBA00009765"/>
    </source>
</evidence>
<reference evidence="13 14" key="1">
    <citation type="submission" date="2020-08" db="EMBL/GenBank/DDBJ databases">
        <title>Genomic Encyclopedia of Type Strains, Phase IV (KMG-IV): sequencing the most valuable type-strain genomes for metagenomic binning, comparative biology and taxonomic classification.</title>
        <authorList>
            <person name="Goeker M."/>
        </authorList>
    </citation>
    <scope>NUCLEOTIDE SEQUENCE [LARGE SCALE GENOMIC DNA]</scope>
    <source>
        <strain evidence="13 14">YIM 65646</strain>
    </source>
</reference>
<dbReference type="GO" id="GO:0005886">
    <property type="term" value="C:plasma membrane"/>
    <property type="evidence" value="ECO:0007669"/>
    <property type="project" value="UniProtKB-SubCell"/>
</dbReference>
<keyword evidence="9 12" id="KW-0472">Membrane</keyword>
<dbReference type="CDD" id="cd12830">
    <property type="entry name" value="MtCorA-like"/>
    <property type="match status" value="1"/>
</dbReference>
<evidence type="ECO:0000256" key="5">
    <source>
        <dbReference type="ARBA" id="ARBA00022692"/>
    </source>
</evidence>
<evidence type="ECO:0000256" key="11">
    <source>
        <dbReference type="ARBA" id="ARBA00045497"/>
    </source>
</evidence>